<evidence type="ECO:0000313" key="2">
    <source>
        <dbReference type="EMBL" id="EGP87016.1"/>
    </source>
</evidence>
<dbReference type="EMBL" id="CM001200">
    <property type="protein sequence ID" value="EGP87016.1"/>
    <property type="molecule type" value="Genomic_DNA"/>
</dbReference>
<feature type="compositionally biased region" description="Pro residues" evidence="1">
    <location>
        <begin position="10"/>
        <end position="19"/>
    </location>
</feature>
<feature type="compositionally biased region" description="Low complexity" evidence="1">
    <location>
        <begin position="97"/>
        <end position="110"/>
    </location>
</feature>
<feature type="non-terminal residue" evidence="2">
    <location>
        <position position="131"/>
    </location>
</feature>
<organism evidence="2 3">
    <name type="scientific">Zymoseptoria tritici (strain CBS 115943 / IPO323)</name>
    <name type="common">Speckled leaf blotch fungus</name>
    <name type="synonym">Septoria tritici</name>
    <dbReference type="NCBI Taxonomy" id="336722"/>
    <lineage>
        <taxon>Eukaryota</taxon>
        <taxon>Fungi</taxon>
        <taxon>Dikarya</taxon>
        <taxon>Ascomycota</taxon>
        <taxon>Pezizomycotina</taxon>
        <taxon>Dothideomycetes</taxon>
        <taxon>Dothideomycetidae</taxon>
        <taxon>Mycosphaerellales</taxon>
        <taxon>Mycosphaerellaceae</taxon>
        <taxon>Zymoseptoria</taxon>
    </lineage>
</organism>
<dbReference type="AlphaFoldDB" id="F9XAL4"/>
<dbReference type="RefSeq" id="XP_003852040.1">
    <property type="nucleotide sequence ID" value="XM_003851992.1"/>
</dbReference>
<sequence length="131" mass="13383">MALPTGQLAFPPPNVPIAPQPMEAVPTSSTWFEPNAVSLPTGQMALPTGQLALPPVDVPIAPQPMEAVPTSSTWSVPIVPEPMEAVPTSATWSGPNAVPRLALPPKLAAATQHGSVTSPAPQKPAPSPNVP</sequence>
<protein>
    <submittedName>
        <fullName evidence="2">Uncharacterized protein</fullName>
    </submittedName>
</protein>
<name>F9XAL4_ZYMTI</name>
<proteinExistence type="predicted"/>
<keyword evidence="3" id="KW-1185">Reference proteome</keyword>
<feature type="region of interest" description="Disordered" evidence="1">
    <location>
        <begin position="86"/>
        <end position="131"/>
    </location>
</feature>
<gene>
    <name evidence="2" type="ORF">MYCGRDRAFT_42054</name>
</gene>
<feature type="compositionally biased region" description="Pro residues" evidence="1">
    <location>
        <begin position="121"/>
        <end position="131"/>
    </location>
</feature>
<dbReference type="KEGG" id="ztr:MYCGRDRAFT_42054"/>
<dbReference type="HOGENOM" id="CLU_1932701_0_0_1"/>
<evidence type="ECO:0000313" key="3">
    <source>
        <dbReference type="Proteomes" id="UP000008062"/>
    </source>
</evidence>
<dbReference type="InParanoid" id="F9XAL4"/>
<dbReference type="GeneID" id="13393801"/>
<evidence type="ECO:0000256" key="1">
    <source>
        <dbReference type="SAM" id="MobiDB-lite"/>
    </source>
</evidence>
<feature type="region of interest" description="Disordered" evidence="1">
    <location>
        <begin position="1"/>
        <end position="22"/>
    </location>
</feature>
<accession>F9XAL4</accession>
<reference evidence="2 3" key="1">
    <citation type="journal article" date="2011" name="PLoS Genet.">
        <title>Finished genome of the fungal wheat pathogen Mycosphaerella graminicola reveals dispensome structure, chromosome plasticity, and stealth pathogenesis.</title>
        <authorList>
            <person name="Goodwin S.B."/>
            <person name="Ben M'barek S."/>
            <person name="Dhillon B."/>
            <person name="Wittenberg A.H.J."/>
            <person name="Crane C.F."/>
            <person name="Hane J.K."/>
            <person name="Foster A.J."/>
            <person name="Van der Lee T.A.J."/>
            <person name="Grimwood J."/>
            <person name="Aerts A."/>
            <person name="Antoniw J."/>
            <person name="Bailey A."/>
            <person name="Bluhm B."/>
            <person name="Bowler J."/>
            <person name="Bristow J."/>
            <person name="van der Burgt A."/>
            <person name="Canto-Canche B."/>
            <person name="Churchill A.C.L."/>
            <person name="Conde-Ferraez L."/>
            <person name="Cools H.J."/>
            <person name="Coutinho P.M."/>
            <person name="Csukai M."/>
            <person name="Dehal P."/>
            <person name="De Wit P."/>
            <person name="Donzelli B."/>
            <person name="van de Geest H.C."/>
            <person name="van Ham R.C.H.J."/>
            <person name="Hammond-Kosack K.E."/>
            <person name="Henrissat B."/>
            <person name="Kilian A."/>
            <person name="Kobayashi A.K."/>
            <person name="Koopmann E."/>
            <person name="Kourmpetis Y."/>
            <person name="Kuzniar A."/>
            <person name="Lindquist E."/>
            <person name="Lombard V."/>
            <person name="Maliepaard C."/>
            <person name="Martins N."/>
            <person name="Mehrabi R."/>
            <person name="Nap J.P.H."/>
            <person name="Ponomarenko A."/>
            <person name="Rudd J.J."/>
            <person name="Salamov A."/>
            <person name="Schmutz J."/>
            <person name="Schouten H.J."/>
            <person name="Shapiro H."/>
            <person name="Stergiopoulos I."/>
            <person name="Torriani S.F.F."/>
            <person name="Tu H."/>
            <person name="de Vries R.P."/>
            <person name="Waalwijk C."/>
            <person name="Ware S.B."/>
            <person name="Wiebenga A."/>
            <person name="Zwiers L.-H."/>
            <person name="Oliver R.P."/>
            <person name="Grigoriev I.V."/>
            <person name="Kema G.H.J."/>
        </authorList>
    </citation>
    <scope>NUCLEOTIDE SEQUENCE [LARGE SCALE GENOMIC DNA]</scope>
    <source>
        <strain evidence="3">CBS 115943 / IPO323</strain>
    </source>
</reference>
<dbReference type="Proteomes" id="UP000008062">
    <property type="component" value="Chromosome 5"/>
</dbReference>